<organism evidence="3 4">
    <name type="scientific">Sphingobium yanoikuyae</name>
    <name type="common">Sphingomonas yanoikuyae</name>
    <dbReference type="NCBI Taxonomy" id="13690"/>
    <lineage>
        <taxon>Bacteria</taxon>
        <taxon>Pseudomonadati</taxon>
        <taxon>Pseudomonadota</taxon>
        <taxon>Alphaproteobacteria</taxon>
        <taxon>Sphingomonadales</taxon>
        <taxon>Sphingomonadaceae</taxon>
        <taxon>Sphingobium</taxon>
    </lineage>
</organism>
<evidence type="ECO:0000313" key="3">
    <source>
        <dbReference type="EMBL" id="QNG48669.1"/>
    </source>
</evidence>
<evidence type="ECO:0000256" key="1">
    <source>
        <dbReference type="SAM" id="MobiDB-lite"/>
    </source>
</evidence>
<feature type="compositionally biased region" description="Basic and acidic residues" evidence="1">
    <location>
        <begin position="22"/>
        <end position="32"/>
    </location>
</feature>
<dbReference type="NCBIfam" id="NF033580">
    <property type="entry name" value="transpos_IS5_3"/>
    <property type="match status" value="1"/>
</dbReference>
<reference evidence="3 4" key="1">
    <citation type="submission" date="2020-07" db="EMBL/GenBank/DDBJ databases">
        <title>Whole genome sequence of Sphingobium yanoikuyae A3.</title>
        <authorList>
            <person name="Han S.-S."/>
        </authorList>
    </citation>
    <scope>NUCLEOTIDE SEQUENCE [LARGE SCALE GENOMIC DNA]</scope>
    <source>
        <strain evidence="3 4">A3</strain>
    </source>
</reference>
<gene>
    <name evidence="3" type="ORF">H3V42_14810</name>
</gene>
<dbReference type="InterPro" id="IPR002559">
    <property type="entry name" value="Transposase_11"/>
</dbReference>
<dbReference type="Pfam" id="PF01609">
    <property type="entry name" value="DDE_Tnp_1"/>
    <property type="match status" value="1"/>
</dbReference>
<name>A0A9X7YFK2_SPHYA</name>
<dbReference type="PANTHER" id="PTHR30007:SF1">
    <property type="entry name" value="BLR1914 PROTEIN"/>
    <property type="match status" value="1"/>
</dbReference>
<feature type="domain" description="Transposase IS4-like" evidence="2">
    <location>
        <begin position="56"/>
        <end position="155"/>
    </location>
</feature>
<dbReference type="Proteomes" id="UP000515377">
    <property type="component" value="Chromosome"/>
</dbReference>
<evidence type="ECO:0000259" key="2">
    <source>
        <dbReference type="Pfam" id="PF01609"/>
    </source>
</evidence>
<dbReference type="AlphaFoldDB" id="A0A9X7YFK2"/>
<dbReference type="GO" id="GO:0004803">
    <property type="term" value="F:transposase activity"/>
    <property type="evidence" value="ECO:0007669"/>
    <property type="project" value="InterPro"/>
</dbReference>
<dbReference type="PANTHER" id="PTHR30007">
    <property type="entry name" value="PHP DOMAIN PROTEIN"/>
    <property type="match status" value="1"/>
</dbReference>
<dbReference type="GO" id="GO:0003677">
    <property type="term" value="F:DNA binding"/>
    <property type="evidence" value="ECO:0007669"/>
    <property type="project" value="InterPro"/>
</dbReference>
<proteinExistence type="predicted"/>
<sequence length="197" mass="22258">MINRPAAHGNPDSPHAANPSRSRPDRRVAAHDRQHHGSRPCFGSGRKRGACAQAFGRSRGGFMCKVHARCDSLGLPLDFPLTGGEASDYGGVDSLMAMPVPKPPALFADKGYDGDRFRENLLLHNILPVIPPRSNRKTPEYPDYRRYRDRNRVERMFGFLEHQRPIATRFEKTPLSYLSFLNLAAARLWLKHFVNRA</sequence>
<dbReference type="GO" id="GO:0006313">
    <property type="term" value="P:DNA transposition"/>
    <property type="evidence" value="ECO:0007669"/>
    <property type="project" value="InterPro"/>
</dbReference>
<feature type="region of interest" description="Disordered" evidence="1">
    <location>
        <begin position="1"/>
        <end position="45"/>
    </location>
</feature>
<protein>
    <submittedName>
        <fullName evidence="3">IS5 family transposase</fullName>
    </submittedName>
</protein>
<dbReference type="EMBL" id="CP060122">
    <property type="protein sequence ID" value="QNG48669.1"/>
    <property type="molecule type" value="Genomic_DNA"/>
</dbReference>
<evidence type="ECO:0000313" key="4">
    <source>
        <dbReference type="Proteomes" id="UP000515377"/>
    </source>
</evidence>
<accession>A0A9X7YFK2</accession>